<sequence>MYLISATMKNGAVVGFSYPLLLHEPVVNISLVLEIDPIRIILEFVAVDTFSITSEHCTGTK</sequence>
<evidence type="ECO:0000313" key="2">
    <source>
        <dbReference type="Proteomes" id="UP001607303"/>
    </source>
</evidence>
<dbReference type="AlphaFoldDB" id="A0ABD2CW85"/>
<comment type="caution">
    <text evidence="1">The sequence shown here is derived from an EMBL/GenBank/DDBJ whole genome shotgun (WGS) entry which is preliminary data.</text>
</comment>
<evidence type="ECO:0000313" key="1">
    <source>
        <dbReference type="EMBL" id="KAL2748915.1"/>
    </source>
</evidence>
<dbReference type="EMBL" id="JAYRBN010000029">
    <property type="protein sequence ID" value="KAL2748915.1"/>
    <property type="molecule type" value="Genomic_DNA"/>
</dbReference>
<protein>
    <submittedName>
        <fullName evidence="1">Uncharacterized protein</fullName>
    </submittedName>
</protein>
<keyword evidence="2" id="KW-1185">Reference proteome</keyword>
<name>A0ABD2CW85_VESMC</name>
<accession>A0ABD2CW85</accession>
<dbReference type="Proteomes" id="UP001607303">
    <property type="component" value="Unassembled WGS sequence"/>
</dbReference>
<proteinExistence type="predicted"/>
<organism evidence="1 2">
    <name type="scientific">Vespula maculifrons</name>
    <name type="common">Eastern yellow jacket</name>
    <name type="synonym">Wasp</name>
    <dbReference type="NCBI Taxonomy" id="7453"/>
    <lineage>
        <taxon>Eukaryota</taxon>
        <taxon>Metazoa</taxon>
        <taxon>Ecdysozoa</taxon>
        <taxon>Arthropoda</taxon>
        <taxon>Hexapoda</taxon>
        <taxon>Insecta</taxon>
        <taxon>Pterygota</taxon>
        <taxon>Neoptera</taxon>
        <taxon>Endopterygota</taxon>
        <taxon>Hymenoptera</taxon>
        <taxon>Apocrita</taxon>
        <taxon>Aculeata</taxon>
        <taxon>Vespoidea</taxon>
        <taxon>Vespidae</taxon>
        <taxon>Vespinae</taxon>
        <taxon>Vespula</taxon>
    </lineage>
</organism>
<gene>
    <name evidence="1" type="ORF">V1477_002851</name>
</gene>
<reference evidence="1 2" key="1">
    <citation type="journal article" date="2024" name="Ann. Entomol. Soc. Am.">
        <title>Genomic analyses of the southern and eastern yellowjacket wasps (Hymenoptera: Vespidae) reveal evolutionary signatures of social life.</title>
        <authorList>
            <person name="Catto M.A."/>
            <person name="Caine P.B."/>
            <person name="Orr S.E."/>
            <person name="Hunt B.G."/>
            <person name="Goodisman M.A.D."/>
        </authorList>
    </citation>
    <scope>NUCLEOTIDE SEQUENCE [LARGE SCALE GENOMIC DNA]</scope>
    <source>
        <strain evidence="1">232</strain>
        <tissue evidence="1">Head and thorax</tissue>
    </source>
</reference>